<dbReference type="EMBL" id="KQ001687">
    <property type="protein sequence ID" value="KJP86717.1"/>
    <property type="molecule type" value="Genomic_DNA"/>
</dbReference>
<feature type="compositionally biased region" description="Basic and acidic residues" evidence="1">
    <location>
        <begin position="390"/>
        <end position="399"/>
    </location>
</feature>
<feature type="region of interest" description="Disordered" evidence="1">
    <location>
        <begin position="543"/>
        <end position="567"/>
    </location>
</feature>
<dbReference type="Pfam" id="PF17986">
    <property type="entry name" value="EKAL"/>
    <property type="match status" value="1"/>
</dbReference>
<dbReference type="RefSeq" id="XP_012336663.1">
    <property type="nucleotide sequence ID" value="XM_012481240.1"/>
</dbReference>
<organism evidence="4 5">
    <name type="scientific">Plasmodium fragile</name>
    <dbReference type="NCBI Taxonomy" id="5857"/>
    <lineage>
        <taxon>Eukaryota</taxon>
        <taxon>Sar</taxon>
        <taxon>Alveolata</taxon>
        <taxon>Apicomplexa</taxon>
        <taxon>Aconoidasida</taxon>
        <taxon>Haemosporida</taxon>
        <taxon>Plasmodiidae</taxon>
        <taxon>Plasmodium</taxon>
        <taxon>Plasmodium (Plasmodium)</taxon>
    </lineage>
</organism>
<feature type="compositionally biased region" description="Polar residues" evidence="1">
    <location>
        <begin position="213"/>
        <end position="229"/>
    </location>
</feature>
<dbReference type="Proteomes" id="UP000054561">
    <property type="component" value="Unassembled WGS sequence"/>
</dbReference>
<feature type="compositionally biased region" description="Polar residues" evidence="1">
    <location>
        <begin position="62"/>
        <end position="83"/>
    </location>
</feature>
<feature type="domain" description="EMP3/KAHRP N-terminal" evidence="3">
    <location>
        <begin position="701"/>
        <end position="746"/>
    </location>
</feature>
<keyword evidence="2" id="KW-1133">Transmembrane helix</keyword>
<evidence type="ECO:0000259" key="3">
    <source>
        <dbReference type="Pfam" id="PF17986"/>
    </source>
</evidence>
<evidence type="ECO:0000256" key="2">
    <source>
        <dbReference type="SAM" id="Phobius"/>
    </source>
</evidence>
<dbReference type="GeneID" id="24268943"/>
<accession>A0A0D9QIV0</accession>
<dbReference type="OMA" id="HKGAKEN"/>
<sequence>MNCHKGAKENTVHLHVKILVICLLVWTWISCNLTRYREHYDMPHNFGKSVASRYDRSLAENIGNTQLGNNKLKTQNGSPTTAGKNLKGTRHTELQVNKKSDVTRDKSRDANTPDDLNIKKRTKRPKDHSLQNAKKPSVEQKKTIKNGLSQCTLKGDNMRGPGINKKPTRSTVKSAKGSAPSGLKVNNKQDSSVDGPAEGPSPRKLNDNKMGNKMSNSMKNGAPSKSTVKSVKGSAPSGLKVNNKQDSSVDGPAEGPSPRKLNDNKMGKKMSNSMKNGASSSSEVSKKGGKITSSPKDSPTKALKANNKEKPEKHPSGKVNTSELKDNTKNDHVPGPKPSELLSKRKDSKAPENTSVQVSQKKLKQKPKTYKSKYYPLKNVPPSGVVGSKRMKESGDIKLKNKSPTGLVGQQKDTKSPNYPLKNIPKSDLTQEQKGLKSNMLKCTPSDVQEWKEQNLKITPIIFPDEKGEYDVNIRSGEEENKRFITKVYNLKRKKRPNNNNYEYMHGVNDPLTLELQEFEQYDKPLYPFKEKLPDLKEYKESSISSDYGLRNKPPELKKHPEGNISKEQLQNKSHNLEAYKESHLAQENGLTNNAPAGLKEYETPDETRDYGLKGYADSQSKVSELKKPNIEEPKIDDQSSSHATEQKVNDPSEQTLTTVANGNNSNAQVINCGISRKIPTDVDQIERTVETVVCALKENDKGNIDEYIETHTTRRYKLKADVIDGVKQYDEKFEKAAYGFREKLPVTEVQEYDVVERIFKKPVKVKEDEIKPIERYTYILNGKKPRPPRKNYGLLDLCSFTFHVIFDRNVYLVNKEHLSLFNMGKKAIQGQLTQELMNEYIVNCVKQKTDGKESEKKE</sequence>
<proteinExistence type="predicted"/>
<feature type="compositionally biased region" description="Basic and acidic residues" evidence="1">
    <location>
        <begin position="306"/>
        <end position="315"/>
    </location>
</feature>
<dbReference type="AlphaFoldDB" id="A0A0D9QIV0"/>
<evidence type="ECO:0000313" key="5">
    <source>
        <dbReference type="Proteomes" id="UP000054561"/>
    </source>
</evidence>
<feature type="region of interest" description="Disordered" evidence="1">
    <location>
        <begin position="61"/>
        <end position="428"/>
    </location>
</feature>
<feature type="compositionally biased region" description="Basic and acidic residues" evidence="1">
    <location>
        <begin position="600"/>
        <end position="612"/>
    </location>
</feature>
<gene>
    <name evidence="4" type="ORF">AK88_03629</name>
</gene>
<name>A0A0D9QIV0_PLAFR</name>
<feature type="region of interest" description="Disordered" evidence="1">
    <location>
        <begin position="587"/>
        <end position="658"/>
    </location>
</feature>
<keyword evidence="2" id="KW-0812">Transmembrane</keyword>
<keyword evidence="2" id="KW-0472">Membrane</keyword>
<feature type="compositionally biased region" description="Basic and acidic residues" evidence="1">
    <location>
        <begin position="323"/>
        <end position="334"/>
    </location>
</feature>
<dbReference type="VEuPathDB" id="PlasmoDB:AK88_03629"/>
<feature type="compositionally biased region" description="Basic residues" evidence="1">
    <location>
        <begin position="361"/>
        <end position="371"/>
    </location>
</feature>
<feature type="compositionally biased region" description="Low complexity" evidence="1">
    <location>
        <begin position="269"/>
        <end position="283"/>
    </location>
</feature>
<evidence type="ECO:0000256" key="1">
    <source>
        <dbReference type="SAM" id="MobiDB-lite"/>
    </source>
</evidence>
<dbReference type="OrthoDB" id="384093at2759"/>
<reference evidence="4 5" key="1">
    <citation type="submission" date="2014-03" db="EMBL/GenBank/DDBJ databases">
        <title>The Genome Sequence of Plasmodium fragile nilgiri.</title>
        <authorList>
            <consortium name="The Broad Institute Genomics Platform"/>
            <consortium name="The Broad Institute Genome Sequencing Center for Infectious Disease"/>
            <person name="Neafsey D."/>
            <person name="Duraisingh M."/>
            <person name="Young S.K."/>
            <person name="Zeng Q."/>
            <person name="Gargeya S."/>
            <person name="Abouelleil A."/>
            <person name="Alvarado L."/>
            <person name="Chapman S.B."/>
            <person name="Gainer-Dewar J."/>
            <person name="Goldberg J."/>
            <person name="Griggs A."/>
            <person name="Gujja S."/>
            <person name="Hansen M."/>
            <person name="Howarth C."/>
            <person name="Imamovic A."/>
            <person name="Larimer J."/>
            <person name="Pearson M."/>
            <person name="Poon T.W."/>
            <person name="Priest M."/>
            <person name="Roberts A."/>
            <person name="Saif S."/>
            <person name="Shea T."/>
            <person name="Sykes S."/>
            <person name="Wortman J."/>
            <person name="Nusbaum C."/>
            <person name="Birren B."/>
        </authorList>
    </citation>
    <scope>NUCLEOTIDE SEQUENCE [LARGE SCALE GENOMIC DNA]</scope>
    <source>
        <strain evidence="5">nilgiri</strain>
    </source>
</reference>
<dbReference type="InterPro" id="IPR040805">
    <property type="entry name" value="EMP3/KAHRP_N"/>
</dbReference>
<protein>
    <recommendedName>
        <fullName evidence="3">EMP3/KAHRP N-terminal domain-containing protein</fullName>
    </recommendedName>
</protein>
<feature type="compositionally biased region" description="Basic and acidic residues" evidence="1">
    <location>
        <begin position="624"/>
        <end position="651"/>
    </location>
</feature>
<evidence type="ECO:0000313" key="4">
    <source>
        <dbReference type="EMBL" id="KJP86717.1"/>
    </source>
</evidence>
<feature type="transmembrane region" description="Helical" evidence="2">
    <location>
        <begin position="12"/>
        <end position="29"/>
    </location>
</feature>
<feature type="compositionally biased region" description="Basic and acidic residues" evidence="1">
    <location>
        <begin position="90"/>
        <end position="111"/>
    </location>
</feature>
<keyword evidence="5" id="KW-1185">Reference proteome</keyword>
<feature type="compositionally biased region" description="Basic and acidic residues" evidence="1">
    <location>
        <begin position="553"/>
        <end position="562"/>
    </location>
</feature>
<dbReference type="PROSITE" id="PS51257">
    <property type="entry name" value="PROKAR_LIPOPROTEIN"/>
    <property type="match status" value="1"/>
</dbReference>